<dbReference type="AntiFam" id="ANF00006">
    <property type="entry name" value="Translation of CRISPR region"/>
</dbReference>
<accession>A0A2Y8NGP5</accession>
<proteinExistence type="predicted"/>
<dbReference type="AlphaFoldDB" id="A0A2Y8NGP5"/>
<dbReference type="AntiFam" id="ANF00057">
    <property type="entry name" value="Translation of E. coli type CRISPR repeat"/>
</dbReference>
<gene>
    <name evidence="1" type="ORF">SAMEA3752557_03035</name>
</gene>
<evidence type="ECO:0000313" key="1">
    <source>
        <dbReference type="EMBL" id="SQP82766.1"/>
    </source>
</evidence>
<name>A0A2Y8NGP5_ECOLX</name>
<protein>
    <submittedName>
        <fullName evidence="1">Domain of uncharacterized function (DUF2825)</fullName>
    </submittedName>
</protein>
<evidence type="ECO:0000313" key="2">
    <source>
        <dbReference type="Proteomes" id="UP000250671"/>
    </source>
</evidence>
<sequence>MVVYPRWRGEHLFSQIYGLLLFGLSPLARGTRAHGIQSRVSARFIPAGAGNTCKYYLVPIIGTVYPRWRGEHAVQNFLKRFNCGLSPLARGTHTPLSNSCDLPTVYPRWRGEHIDPEQQYAQTDGLSPLARGTLLCRFHITGLPRFIPAGAGNTTVQTAGYYFFAVYPRWRGEHLLLELVECCYSGLSPLARGTQRQVVAALRGRRFIPAGAGNTAWLWLPL</sequence>
<organism evidence="1 2">
    <name type="scientific">Escherichia coli</name>
    <dbReference type="NCBI Taxonomy" id="562"/>
    <lineage>
        <taxon>Bacteria</taxon>
        <taxon>Pseudomonadati</taxon>
        <taxon>Pseudomonadota</taxon>
        <taxon>Gammaproteobacteria</taxon>
        <taxon>Enterobacterales</taxon>
        <taxon>Enterobacteriaceae</taxon>
        <taxon>Escherichia</taxon>
    </lineage>
</organism>
<dbReference type="EMBL" id="UCZA01000018">
    <property type="protein sequence ID" value="SQP82766.1"/>
    <property type="molecule type" value="Genomic_DNA"/>
</dbReference>
<dbReference type="Proteomes" id="UP000250671">
    <property type="component" value="Unassembled WGS sequence"/>
</dbReference>
<reference evidence="1 2" key="1">
    <citation type="submission" date="2018-06" db="EMBL/GenBank/DDBJ databases">
        <authorList>
            <consortium name="Pathogen Informatics"/>
            <person name="Doyle S."/>
        </authorList>
    </citation>
    <scope>NUCLEOTIDE SEQUENCE [LARGE SCALE GENOMIC DNA]</scope>
    <source>
        <strain evidence="1 2">VREC0535</strain>
    </source>
</reference>